<feature type="transmembrane region" description="Helical" evidence="6">
    <location>
        <begin position="149"/>
        <end position="168"/>
    </location>
</feature>
<feature type="transmembrane region" description="Helical" evidence="6">
    <location>
        <begin position="39"/>
        <end position="61"/>
    </location>
</feature>
<dbReference type="GO" id="GO:0005886">
    <property type="term" value="C:plasma membrane"/>
    <property type="evidence" value="ECO:0007669"/>
    <property type="project" value="UniProtKB-SubCell"/>
</dbReference>
<dbReference type="GO" id="GO:0015171">
    <property type="term" value="F:amino acid transmembrane transporter activity"/>
    <property type="evidence" value="ECO:0007669"/>
    <property type="project" value="TreeGrafter"/>
</dbReference>
<dbReference type="InterPro" id="IPR001123">
    <property type="entry name" value="LeuE-type"/>
</dbReference>
<dbReference type="EMBL" id="CP003221">
    <property type="protein sequence ID" value="EGJ51118.1"/>
    <property type="molecule type" value="Genomic_DNA"/>
</dbReference>
<reference evidence="7 8" key="1">
    <citation type="journal article" date="2011" name="J. Bacteriol.">
        <title>Genome sequence of the mercury-methylating and pleomorphic Desulfovibrio africanus Strain Walvis Bay.</title>
        <authorList>
            <person name="Brown S.D."/>
            <person name="Wall J.D."/>
            <person name="Kucken A.M."/>
            <person name="Gilmour C.C."/>
            <person name="Podar M."/>
            <person name="Brandt C.C."/>
            <person name="Teshima H."/>
            <person name="Detter J.C."/>
            <person name="Han C.S."/>
            <person name="Land M.L."/>
            <person name="Lucas S."/>
            <person name="Han J."/>
            <person name="Pennacchio L."/>
            <person name="Nolan M."/>
            <person name="Pitluck S."/>
            <person name="Woyke T."/>
            <person name="Goodwin L."/>
            <person name="Palumbo A.V."/>
            <person name="Elias D.A."/>
        </authorList>
    </citation>
    <scope>NUCLEOTIDE SEQUENCE [LARGE SCALE GENOMIC DNA]</scope>
    <source>
        <strain evidence="7 8">Walvis Bay</strain>
    </source>
</reference>
<evidence type="ECO:0000256" key="1">
    <source>
        <dbReference type="ARBA" id="ARBA00004651"/>
    </source>
</evidence>
<dbReference type="PANTHER" id="PTHR30086:SF20">
    <property type="entry name" value="ARGININE EXPORTER PROTEIN ARGO-RELATED"/>
    <property type="match status" value="1"/>
</dbReference>
<keyword evidence="4 6" id="KW-1133">Transmembrane helix</keyword>
<dbReference type="HOGENOM" id="CLU_087840_1_1_7"/>
<proteinExistence type="predicted"/>
<keyword evidence="8" id="KW-1185">Reference proteome</keyword>
<keyword evidence="3 6" id="KW-0812">Transmembrane</keyword>
<feature type="transmembrane region" description="Helical" evidence="6">
    <location>
        <begin position="188"/>
        <end position="207"/>
    </location>
</feature>
<sequence>MFPLFFKGLVIGFSIAAPVGPIGILCIRRTLVHGRLCGFLTGLGAATADAFYGLLAALGLASLSGLASGWGSTAVRLGGGLFLLWLAWATVRPKPAGSGGESAATRRANGLFGAYATALLLTLTNPMTIMSFAGIFAGLGLSVSQGSQGASVMVAGVFAGSCLWWLLLSGGTSLFGSVLADKARWIDLASSFVLAVFGLAAVGSILGGQ</sequence>
<comment type="subcellular location">
    <subcellularLocation>
        <location evidence="1">Cell membrane</location>
        <topology evidence="1">Multi-pass membrane protein</topology>
    </subcellularLocation>
</comment>
<evidence type="ECO:0000313" key="7">
    <source>
        <dbReference type="EMBL" id="EGJ51118.1"/>
    </source>
</evidence>
<gene>
    <name evidence="7" type="ORF">Desaf_2805</name>
</gene>
<evidence type="ECO:0000256" key="6">
    <source>
        <dbReference type="SAM" id="Phobius"/>
    </source>
</evidence>
<evidence type="ECO:0000256" key="3">
    <source>
        <dbReference type="ARBA" id="ARBA00022692"/>
    </source>
</evidence>
<keyword evidence="2" id="KW-1003">Cell membrane</keyword>
<accession>F3Z1B5</accession>
<feature type="transmembrane region" description="Helical" evidence="6">
    <location>
        <begin position="6"/>
        <end position="27"/>
    </location>
</feature>
<name>F3Z1B5_DESAF</name>
<dbReference type="Proteomes" id="UP000007844">
    <property type="component" value="Chromosome"/>
</dbReference>
<dbReference type="eggNOG" id="COG1280">
    <property type="taxonomic scope" value="Bacteria"/>
</dbReference>
<dbReference type="PANTHER" id="PTHR30086">
    <property type="entry name" value="ARGININE EXPORTER PROTEIN ARGO"/>
    <property type="match status" value="1"/>
</dbReference>
<evidence type="ECO:0000256" key="2">
    <source>
        <dbReference type="ARBA" id="ARBA00022475"/>
    </source>
</evidence>
<dbReference type="AlphaFoldDB" id="F3Z1B5"/>
<evidence type="ECO:0000313" key="8">
    <source>
        <dbReference type="Proteomes" id="UP000007844"/>
    </source>
</evidence>
<dbReference type="RefSeq" id="WP_014260794.1">
    <property type="nucleotide sequence ID" value="NC_016629.1"/>
</dbReference>
<dbReference type="KEGG" id="daf:Desaf_2805"/>
<feature type="transmembrane region" description="Helical" evidence="6">
    <location>
        <begin position="73"/>
        <end position="91"/>
    </location>
</feature>
<dbReference type="Pfam" id="PF01810">
    <property type="entry name" value="LysE"/>
    <property type="match status" value="1"/>
</dbReference>
<feature type="transmembrane region" description="Helical" evidence="6">
    <location>
        <begin position="112"/>
        <end position="137"/>
    </location>
</feature>
<protein>
    <submittedName>
        <fullName evidence="7">Lysine exporter protein (LYSE/YGGA)</fullName>
    </submittedName>
</protein>
<keyword evidence="5 6" id="KW-0472">Membrane</keyword>
<evidence type="ECO:0000256" key="4">
    <source>
        <dbReference type="ARBA" id="ARBA00022989"/>
    </source>
</evidence>
<dbReference type="STRING" id="690850.Desaf_2805"/>
<organism evidence="7 8">
    <name type="scientific">Desulfocurvibacter africanus subsp. africanus str. Walvis Bay</name>
    <dbReference type="NCBI Taxonomy" id="690850"/>
    <lineage>
        <taxon>Bacteria</taxon>
        <taxon>Pseudomonadati</taxon>
        <taxon>Thermodesulfobacteriota</taxon>
        <taxon>Desulfovibrionia</taxon>
        <taxon>Desulfovibrionales</taxon>
        <taxon>Desulfovibrionaceae</taxon>
        <taxon>Desulfocurvibacter</taxon>
    </lineage>
</organism>
<evidence type="ECO:0000256" key="5">
    <source>
        <dbReference type="ARBA" id="ARBA00023136"/>
    </source>
</evidence>